<dbReference type="EMBL" id="BCSZ01000051">
    <property type="protein sequence ID" value="GAT04837.1"/>
    <property type="molecule type" value="Genomic_DNA"/>
</dbReference>
<sequence length="132" mass="14974">MTNAFTITDAMMPRTPMTKAMTDTMIAVRGAPPPLLIAEVCHRRSVAGYRRGMPRDDTQSTETARPGRRVALRYWVVLILVGLAAIFVAQNRDRVGVHVLWVTVESPMWFILVIIFVMGLLIGLLLRRRRRT</sequence>
<dbReference type="AlphaFoldDB" id="A0A100WUZ4"/>
<dbReference type="Proteomes" id="UP000069705">
    <property type="component" value="Unassembled WGS sequence"/>
</dbReference>
<accession>A0A100WUZ4</accession>
<evidence type="ECO:0000313" key="2">
    <source>
        <dbReference type="EMBL" id="GAT04837.1"/>
    </source>
</evidence>
<evidence type="ECO:0000256" key="1">
    <source>
        <dbReference type="SAM" id="Phobius"/>
    </source>
</evidence>
<protein>
    <recommendedName>
        <fullName evidence="4">DUF1049 domain-containing protein</fullName>
    </recommendedName>
</protein>
<reference evidence="3" key="2">
    <citation type="submission" date="2016-02" db="EMBL/GenBank/DDBJ databases">
        <title>Draft genome sequence of five rapidly growing Mycobacterium species.</title>
        <authorList>
            <person name="Katahira K."/>
            <person name="Gotou Y."/>
            <person name="Iida K."/>
            <person name="Ogura Y."/>
            <person name="Hayashi T."/>
        </authorList>
    </citation>
    <scope>NUCLEOTIDE SEQUENCE [LARGE SCALE GENOMIC DNA]</scope>
    <source>
        <strain evidence="3">JCM6368</strain>
    </source>
</reference>
<organism evidence="2 3">
    <name type="scientific">Mycolicibacterium fortuitum subsp. acetamidolyticum</name>
    <dbReference type="NCBI Taxonomy" id="144550"/>
    <lineage>
        <taxon>Bacteria</taxon>
        <taxon>Bacillati</taxon>
        <taxon>Actinomycetota</taxon>
        <taxon>Actinomycetes</taxon>
        <taxon>Mycobacteriales</taxon>
        <taxon>Mycobacteriaceae</taxon>
        <taxon>Mycolicibacterium</taxon>
    </lineage>
</organism>
<evidence type="ECO:0000313" key="3">
    <source>
        <dbReference type="Proteomes" id="UP000069705"/>
    </source>
</evidence>
<feature type="transmembrane region" description="Helical" evidence="1">
    <location>
        <begin position="70"/>
        <end position="88"/>
    </location>
</feature>
<reference evidence="2 3" key="1">
    <citation type="journal article" date="2016" name="Genome Announc.">
        <title>Draft Genome Sequences of Five Rapidly Growing Mycobacterium Species, M. thermoresistibile, M. fortuitum subsp. acetamidolyticum, M. canariasense, M. brisbanense, and M. novocastrense.</title>
        <authorList>
            <person name="Katahira K."/>
            <person name="Ogura Y."/>
            <person name="Gotoh Y."/>
            <person name="Hayashi T."/>
        </authorList>
    </citation>
    <scope>NUCLEOTIDE SEQUENCE [LARGE SCALE GENOMIC DNA]</scope>
    <source>
        <strain evidence="2 3">JCM6368</strain>
    </source>
</reference>
<gene>
    <name evidence="2" type="ORF">RMCFA_4948</name>
</gene>
<proteinExistence type="predicted"/>
<comment type="caution">
    <text evidence="2">The sequence shown here is derived from an EMBL/GenBank/DDBJ whole genome shotgun (WGS) entry which is preliminary data.</text>
</comment>
<keyword evidence="1" id="KW-1133">Transmembrane helix</keyword>
<evidence type="ECO:0008006" key="4">
    <source>
        <dbReference type="Google" id="ProtNLM"/>
    </source>
</evidence>
<feature type="transmembrane region" description="Helical" evidence="1">
    <location>
        <begin position="108"/>
        <end position="126"/>
    </location>
</feature>
<name>A0A100WUZ4_MYCFO</name>
<keyword evidence="1" id="KW-0472">Membrane</keyword>
<keyword evidence="1" id="KW-0812">Transmembrane</keyword>